<keyword evidence="8" id="KW-0067">ATP-binding</keyword>
<accession>A0A9E7ENI1</accession>
<dbReference type="GO" id="GO:0030154">
    <property type="term" value="P:cell differentiation"/>
    <property type="evidence" value="ECO:0007669"/>
    <property type="project" value="TreeGrafter"/>
</dbReference>
<protein>
    <submittedName>
        <fullName evidence="12">Polygalacturonase</fullName>
    </submittedName>
</protein>
<evidence type="ECO:0000256" key="3">
    <source>
        <dbReference type="ARBA" id="ARBA00022527"/>
    </source>
</evidence>
<evidence type="ECO:0000256" key="2">
    <source>
        <dbReference type="ARBA" id="ARBA00008834"/>
    </source>
</evidence>
<keyword evidence="7 10" id="KW-0378">Hydrolase</keyword>
<dbReference type="InterPro" id="IPR011009">
    <property type="entry name" value="Kinase-like_dom_sf"/>
</dbReference>
<sequence length="455" mass="50876">VKGEPNISYICSRYYRAPELIFGATEYTTAIDIWSAGCFFAELLLGQVLGTPTREEIKCMNPNYTEFKFPQIKAHPWHKLEALIHPFFDELRDSDTRLPNSHFLPPLFNFKPHGVPMEIVAKLIPEHARKQIIRGAAEEEPQRNTLPLPPLQSIKLLSPTFALCISPFQLSSRSCTYAASTGKCRKWSSLGWSFCSSSSPLASTLLLCTRGVIITTIRSNQSAMVLSPLSRLRPRPLVCLLFPLPPLSLPLQFSMCYHSEQSETGVRRHRRVQERVGLRVRGRPGVVLVPQGYAFKIRSTIFAGPCHGELTLQVDGTIMPPDGPDAWPQRTSRRQWLVFYRANGLTLQGGGLFDGKGAKWWDLPCKPHKGRNHTTLPGPCDSPVAFRFFMSSNLAVRGIRIHNSPQFHFRFDNCRNVTVDAISINSPALSPNTDGIHVENSVDVGIYNSVISSGK</sequence>
<feature type="non-terminal residue" evidence="12">
    <location>
        <position position="1"/>
    </location>
</feature>
<keyword evidence="3" id="KW-0723">Serine/threonine-protein kinase</keyword>
<dbReference type="Gene3D" id="2.160.20.10">
    <property type="entry name" value="Single-stranded right-handed beta-helix, Pectin lyase-like"/>
    <property type="match status" value="1"/>
</dbReference>
<keyword evidence="13" id="KW-1185">Reference proteome</keyword>
<dbReference type="SUPFAM" id="SSF56112">
    <property type="entry name" value="Protein kinase-like (PK-like)"/>
    <property type="match status" value="1"/>
</dbReference>
<evidence type="ECO:0000313" key="12">
    <source>
        <dbReference type="EMBL" id="URD79850.1"/>
    </source>
</evidence>
<comment type="similarity">
    <text evidence="2 10">Belongs to the glycosyl hydrolase 28 family.</text>
</comment>
<evidence type="ECO:0000256" key="7">
    <source>
        <dbReference type="ARBA" id="ARBA00022801"/>
    </source>
</evidence>
<dbReference type="Gene3D" id="1.10.510.10">
    <property type="entry name" value="Transferase(Phosphotransferase) domain 1"/>
    <property type="match status" value="1"/>
</dbReference>
<keyword evidence="5" id="KW-0547">Nucleotide-binding</keyword>
<dbReference type="InterPro" id="IPR000719">
    <property type="entry name" value="Prot_kinase_dom"/>
</dbReference>
<dbReference type="EMBL" id="CP097503">
    <property type="protein sequence ID" value="URD79850.1"/>
    <property type="molecule type" value="Genomic_DNA"/>
</dbReference>
<dbReference type="GO" id="GO:0005524">
    <property type="term" value="F:ATP binding"/>
    <property type="evidence" value="ECO:0007669"/>
    <property type="project" value="UniProtKB-KW"/>
</dbReference>
<dbReference type="SUPFAM" id="SSF51126">
    <property type="entry name" value="Pectin lyase-like"/>
    <property type="match status" value="1"/>
</dbReference>
<dbReference type="GO" id="GO:0004650">
    <property type="term" value="F:polygalacturonase activity"/>
    <property type="evidence" value="ECO:0007669"/>
    <property type="project" value="InterPro"/>
</dbReference>
<evidence type="ECO:0000256" key="10">
    <source>
        <dbReference type="RuleBase" id="RU361169"/>
    </source>
</evidence>
<reference evidence="12" key="1">
    <citation type="submission" date="2022-05" db="EMBL/GenBank/DDBJ databases">
        <title>The Musa troglodytarum L. genome provides insights into the mechanism of non-climacteric behaviour and enrichment of carotenoids.</title>
        <authorList>
            <person name="Wang J."/>
        </authorList>
    </citation>
    <scope>NUCLEOTIDE SEQUENCE</scope>
    <source>
        <tissue evidence="12">Leaf</tissue>
    </source>
</reference>
<evidence type="ECO:0000256" key="8">
    <source>
        <dbReference type="ARBA" id="ARBA00022840"/>
    </source>
</evidence>
<name>A0A9E7ENI1_9LILI</name>
<evidence type="ECO:0000259" key="11">
    <source>
        <dbReference type="PROSITE" id="PS50011"/>
    </source>
</evidence>
<dbReference type="InterPro" id="IPR011050">
    <property type="entry name" value="Pectin_lyase_fold/virulence"/>
</dbReference>
<dbReference type="OrthoDB" id="187139at2759"/>
<dbReference type="Pfam" id="PF00295">
    <property type="entry name" value="Glyco_hydro_28"/>
    <property type="match status" value="1"/>
</dbReference>
<dbReference type="PANTHER" id="PTHR24057:SF0">
    <property type="entry name" value="PROTEIN KINASE SHAGGY-RELATED"/>
    <property type="match status" value="1"/>
</dbReference>
<dbReference type="InterPro" id="IPR000743">
    <property type="entry name" value="Glyco_hydro_28"/>
</dbReference>
<feature type="domain" description="Protein kinase" evidence="11">
    <location>
        <begin position="1"/>
        <end position="108"/>
    </location>
</feature>
<dbReference type="Pfam" id="PF00069">
    <property type="entry name" value="Pkinase"/>
    <property type="match status" value="1"/>
</dbReference>
<dbReference type="PANTHER" id="PTHR24057">
    <property type="entry name" value="GLYCOGEN SYNTHASE KINASE-3 ALPHA"/>
    <property type="match status" value="1"/>
</dbReference>
<dbReference type="GO" id="GO:0007165">
    <property type="term" value="P:signal transduction"/>
    <property type="evidence" value="ECO:0007669"/>
    <property type="project" value="TreeGrafter"/>
</dbReference>
<dbReference type="GO" id="GO:0004674">
    <property type="term" value="F:protein serine/threonine kinase activity"/>
    <property type="evidence" value="ECO:0007669"/>
    <property type="project" value="UniProtKB-KW"/>
</dbReference>
<evidence type="ECO:0000256" key="4">
    <source>
        <dbReference type="ARBA" id="ARBA00022679"/>
    </source>
</evidence>
<keyword evidence="9 10" id="KW-0326">Glycosidase</keyword>
<dbReference type="PROSITE" id="PS50011">
    <property type="entry name" value="PROTEIN_KINASE_DOM"/>
    <property type="match status" value="1"/>
</dbReference>
<evidence type="ECO:0000256" key="9">
    <source>
        <dbReference type="ARBA" id="ARBA00023295"/>
    </source>
</evidence>
<dbReference type="GO" id="GO:0005634">
    <property type="term" value="C:nucleus"/>
    <property type="evidence" value="ECO:0007669"/>
    <property type="project" value="TreeGrafter"/>
</dbReference>
<keyword evidence="6" id="KW-0418">Kinase</keyword>
<dbReference type="GO" id="GO:0005975">
    <property type="term" value="P:carbohydrate metabolic process"/>
    <property type="evidence" value="ECO:0007669"/>
    <property type="project" value="InterPro"/>
</dbReference>
<evidence type="ECO:0000313" key="13">
    <source>
        <dbReference type="Proteomes" id="UP001055439"/>
    </source>
</evidence>
<evidence type="ECO:0000256" key="1">
    <source>
        <dbReference type="ARBA" id="ARBA00005527"/>
    </source>
</evidence>
<gene>
    <name evidence="12" type="ORF">MUK42_03093</name>
</gene>
<dbReference type="InterPro" id="IPR050591">
    <property type="entry name" value="GSK-3"/>
</dbReference>
<proteinExistence type="inferred from homology"/>
<keyword evidence="4" id="KW-0808">Transferase</keyword>
<comment type="similarity">
    <text evidence="1">Belongs to the protein kinase superfamily. CMGC Ser/Thr protein kinase family. GSK-3 subfamily.</text>
</comment>
<dbReference type="AlphaFoldDB" id="A0A9E7ENI1"/>
<evidence type="ECO:0000256" key="6">
    <source>
        <dbReference type="ARBA" id="ARBA00022777"/>
    </source>
</evidence>
<organism evidence="12 13">
    <name type="scientific">Musa troglodytarum</name>
    <name type="common">fe'i banana</name>
    <dbReference type="NCBI Taxonomy" id="320322"/>
    <lineage>
        <taxon>Eukaryota</taxon>
        <taxon>Viridiplantae</taxon>
        <taxon>Streptophyta</taxon>
        <taxon>Embryophyta</taxon>
        <taxon>Tracheophyta</taxon>
        <taxon>Spermatophyta</taxon>
        <taxon>Magnoliopsida</taxon>
        <taxon>Liliopsida</taxon>
        <taxon>Zingiberales</taxon>
        <taxon>Musaceae</taxon>
        <taxon>Musa</taxon>
    </lineage>
</organism>
<dbReference type="GO" id="GO:0005737">
    <property type="term" value="C:cytoplasm"/>
    <property type="evidence" value="ECO:0007669"/>
    <property type="project" value="TreeGrafter"/>
</dbReference>
<dbReference type="Proteomes" id="UP001055439">
    <property type="component" value="Chromosome 10"/>
</dbReference>
<evidence type="ECO:0000256" key="5">
    <source>
        <dbReference type="ARBA" id="ARBA00022741"/>
    </source>
</evidence>
<dbReference type="InterPro" id="IPR012334">
    <property type="entry name" value="Pectin_lyas_fold"/>
</dbReference>